<evidence type="ECO:0000313" key="1">
    <source>
        <dbReference type="EMBL" id="AIJ05070.1"/>
    </source>
</evidence>
<sequence>MVETVDIDKKYVENSLKQKINVLKDNRFLMDDVFIPIAKALKIDVDEVVEIFAKKLDFASCYELHAYAEQARMGCLGRKVDIDLGLCWLSDFFGLIKKEEADLIRKKVVESHLLYKKPYKEALEEGRKLIIKLLRDEE</sequence>
<protein>
    <submittedName>
        <fullName evidence="1">(NiFe)-hydrogenase-3-type complex Eha, EhaM</fullName>
    </submittedName>
</protein>
<gene>
    <name evidence="1" type="ORF">JH146_0219</name>
</gene>
<dbReference type="InterPro" id="IPR012056">
    <property type="entry name" value="NiFe_EhaM"/>
</dbReference>
<dbReference type="InterPro" id="IPR036606">
    <property type="entry name" value="EhaM-like_sf"/>
</dbReference>
<dbReference type="Proteomes" id="UP000028781">
    <property type="component" value="Chromosome"/>
</dbReference>
<accession>A0A076L9T8</accession>
<dbReference type="GeneID" id="24890811"/>
<organism evidence="1 2">
    <name type="scientific">Methanocaldococcus bathoardescens</name>
    <dbReference type="NCBI Taxonomy" id="1301915"/>
    <lineage>
        <taxon>Archaea</taxon>
        <taxon>Methanobacteriati</taxon>
        <taxon>Methanobacteriota</taxon>
        <taxon>Methanomada group</taxon>
        <taxon>Methanococci</taxon>
        <taxon>Methanococcales</taxon>
        <taxon>Methanocaldococcaceae</taxon>
        <taxon>Methanocaldococcus</taxon>
    </lineage>
</organism>
<keyword evidence="2" id="KW-1185">Reference proteome</keyword>
<dbReference type="Pfam" id="PF09218">
    <property type="entry name" value="EhaM"/>
    <property type="match status" value="1"/>
</dbReference>
<dbReference type="SUPFAM" id="SSF101332">
    <property type="entry name" value="Hypothetical protein MTH393"/>
    <property type="match status" value="1"/>
</dbReference>
<dbReference type="RefSeq" id="WP_048201277.1">
    <property type="nucleotide sequence ID" value="NZ_CP009149.1"/>
</dbReference>
<reference evidence="1 2" key="1">
    <citation type="journal article" date="2015" name="Int. J. Syst. Evol. Microbiol.">
        <title>M ethanocaldococcus bathoardescens sp. nov., a hyperthermophilic methanogen isolated from a volcanically active deep-sea hydrothermal vent.</title>
        <authorList>
            <person name="Stewart L.C."/>
            <person name="Jung J.H."/>
            <person name="Kim Y.T."/>
            <person name="Kwon S.W."/>
            <person name="Park C.S."/>
            <person name="Holden J.F."/>
        </authorList>
    </citation>
    <scope>NUCLEOTIDE SEQUENCE [LARGE SCALE GENOMIC DNA]</scope>
    <source>
        <strain evidence="1 2">JH146</strain>
    </source>
</reference>
<evidence type="ECO:0000313" key="2">
    <source>
        <dbReference type="Proteomes" id="UP000028781"/>
    </source>
</evidence>
<name>A0A076L9T8_9EURY</name>
<dbReference type="STRING" id="1301915.JH146_0219"/>
<dbReference type="KEGG" id="mjh:JH146_0219"/>
<proteinExistence type="predicted"/>
<dbReference type="Gene3D" id="1.10.3070.10">
    <property type="entry name" value="EhaM-like"/>
    <property type="match status" value="1"/>
</dbReference>
<dbReference type="AlphaFoldDB" id="A0A076L9T8"/>
<dbReference type="HOGENOM" id="CLU_133051_0_0_2"/>
<dbReference type="EMBL" id="CP009149">
    <property type="protein sequence ID" value="AIJ05070.1"/>
    <property type="molecule type" value="Genomic_DNA"/>
</dbReference>
<dbReference type="OrthoDB" id="59507at2157"/>